<comment type="caution">
    <text evidence="2">The sequence shown here is derived from an EMBL/GenBank/DDBJ whole genome shotgun (WGS) entry which is preliminary data.</text>
</comment>
<reference evidence="2 3" key="1">
    <citation type="journal article" date="2019" name="Environ. Microbiol.">
        <title>Genomics insights into ecotype formation of ammonia-oxidizing archaea in the deep ocean.</title>
        <authorList>
            <person name="Wang Y."/>
            <person name="Huang J.M."/>
            <person name="Cui G.J."/>
            <person name="Nunoura T."/>
            <person name="Takaki Y."/>
            <person name="Li W.L."/>
            <person name="Li J."/>
            <person name="Gao Z.M."/>
            <person name="Takai K."/>
            <person name="Zhang A.Q."/>
            <person name="Stepanauskas R."/>
        </authorList>
    </citation>
    <scope>NUCLEOTIDE SEQUENCE [LARGE SCALE GENOMIC DNA]</scope>
    <source>
        <strain evidence="2 3">L19b</strain>
    </source>
</reference>
<dbReference type="Proteomes" id="UP000586694">
    <property type="component" value="Unassembled WGS sequence"/>
</dbReference>
<evidence type="ECO:0000313" key="2">
    <source>
        <dbReference type="EMBL" id="NWJ99803.1"/>
    </source>
</evidence>
<sequence>MKTLDAKSKRSSSKKFDHDLISGRLNLQDFVDKKRKELQTDRKEYEKKYISKYKEPQASQEKSKSMTEFDDDLGRLSFRKHAITKQKQLQVERKEYEKEYLARYRSSQKQSDRKKKLN</sequence>
<accession>A0A7K4NER9</accession>
<evidence type="ECO:0000256" key="1">
    <source>
        <dbReference type="SAM" id="MobiDB-lite"/>
    </source>
</evidence>
<feature type="compositionally biased region" description="Basic and acidic residues" evidence="1">
    <location>
        <begin position="49"/>
        <end position="67"/>
    </location>
</feature>
<protein>
    <submittedName>
        <fullName evidence="2">Uncharacterized protein</fullName>
    </submittedName>
</protein>
<evidence type="ECO:0000313" key="3">
    <source>
        <dbReference type="Proteomes" id="UP000586694"/>
    </source>
</evidence>
<feature type="region of interest" description="Disordered" evidence="1">
    <location>
        <begin position="49"/>
        <end position="68"/>
    </location>
</feature>
<organism evidence="2 3">
    <name type="scientific">Marine Group I thaumarchaeote</name>
    <dbReference type="NCBI Taxonomy" id="2511932"/>
    <lineage>
        <taxon>Archaea</taxon>
        <taxon>Nitrososphaerota</taxon>
        <taxon>Marine Group I</taxon>
    </lineage>
</organism>
<proteinExistence type="predicted"/>
<dbReference type="EMBL" id="JACASU010000044">
    <property type="protein sequence ID" value="NWJ99803.1"/>
    <property type="molecule type" value="Genomic_DNA"/>
</dbReference>
<name>A0A7K4NER9_9ARCH</name>
<dbReference type="AlphaFoldDB" id="A0A7K4NER9"/>
<gene>
    <name evidence="2" type="ORF">HX802_03995</name>
</gene>